<keyword evidence="7" id="KW-0418">Kinase</keyword>
<feature type="domain" description="Protein kinase" evidence="13">
    <location>
        <begin position="298"/>
        <end position="553"/>
    </location>
</feature>
<dbReference type="STRING" id="361077.A0A152A685"/>
<dbReference type="PROSITE" id="PS50011">
    <property type="entry name" value="PROTEIN_KINASE_DOM"/>
    <property type="match status" value="1"/>
</dbReference>
<dbReference type="GO" id="GO:0005524">
    <property type="term" value="F:ATP binding"/>
    <property type="evidence" value="ECO:0007669"/>
    <property type="project" value="UniProtKB-KW"/>
</dbReference>
<evidence type="ECO:0000256" key="4">
    <source>
        <dbReference type="ARBA" id="ARBA00022527"/>
    </source>
</evidence>
<evidence type="ECO:0000256" key="10">
    <source>
        <dbReference type="ARBA" id="ARBA00047899"/>
    </source>
</evidence>
<evidence type="ECO:0000256" key="6">
    <source>
        <dbReference type="ARBA" id="ARBA00022741"/>
    </source>
</evidence>
<dbReference type="InterPro" id="IPR008271">
    <property type="entry name" value="Ser/Thr_kinase_AS"/>
</dbReference>
<evidence type="ECO:0000256" key="9">
    <source>
        <dbReference type="ARBA" id="ARBA00022842"/>
    </source>
</evidence>
<evidence type="ECO:0000256" key="7">
    <source>
        <dbReference type="ARBA" id="ARBA00022777"/>
    </source>
</evidence>
<dbReference type="Gene3D" id="1.10.510.10">
    <property type="entry name" value="Transferase(Phosphotransferase) domain 1"/>
    <property type="match status" value="1"/>
</dbReference>
<evidence type="ECO:0000313" key="15">
    <source>
        <dbReference type="Proteomes" id="UP000076078"/>
    </source>
</evidence>
<evidence type="ECO:0000256" key="5">
    <source>
        <dbReference type="ARBA" id="ARBA00022679"/>
    </source>
</evidence>
<dbReference type="OMA" id="FWMPPEQ"/>
<feature type="compositionally biased region" description="Low complexity" evidence="12">
    <location>
        <begin position="168"/>
        <end position="180"/>
    </location>
</feature>
<keyword evidence="15" id="KW-1185">Reference proteome</keyword>
<evidence type="ECO:0000256" key="12">
    <source>
        <dbReference type="SAM" id="MobiDB-lite"/>
    </source>
</evidence>
<keyword evidence="5" id="KW-0808">Transferase</keyword>
<keyword evidence="4" id="KW-0723">Serine/threonine-protein kinase</keyword>
<name>A0A152A685_TIELA</name>
<dbReference type="FunFam" id="1.10.510.10:FF:001158">
    <property type="entry name" value="Probable serine/threonine-protein kinase mkcE"/>
    <property type="match status" value="1"/>
</dbReference>
<evidence type="ECO:0000313" key="14">
    <source>
        <dbReference type="EMBL" id="KYR01749.1"/>
    </source>
</evidence>
<dbReference type="SUPFAM" id="SSF56112">
    <property type="entry name" value="Protein kinase-like (PK-like)"/>
    <property type="match status" value="1"/>
</dbReference>
<accession>A0A152A685</accession>
<dbReference type="SMART" id="SM00220">
    <property type="entry name" value="S_TKc"/>
    <property type="match status" value="1"/>
</dbReference>
<dbReference type="AlphaFoldDB" id="A0A152A685"/>
<evidence type="ECO:0000259" key="13">
    <source>
        <dbReference type="PROSITE" id="PS50011"/>
    </source>
</evidence>
<evidence type="ECO:0000256" key="3">
    <source>
        <dbReference type="ARBA" id="ARBA00012513"/>
    </source>
</evidence>
<feature type="compositionally biased region" description="Pro residues" evidence="12">
    <location>
        <begin position="38"/>
        <end position="47"/>
    </location>
</feature>
<dbReference type="InParanoid" id="A0A152A685"/>
<gene>
    <name evidence="14" type="ORF">DLAC_01758</name>
</gene>
<protein>
    <recommendedName>
        <fullName evidence="3">non-specific serine/threonine protein kinase</fullName>
        <ecNumber evidence="3">2.7.11.1</ecNumber>
    </recommendedName>
</protein>
<comment type="similarity">
    <text evidence="2">Belongs to the protein kinase superfamily. STE Ser/Thr protein kinase family. STE20 subfamily.</text>
</comment>
<comment type="catalytic activity">
    <reaction evidence="10">
        <text>L-threonyl-[protein] + ATP = O-phospho-L-threonyl-[protein] + ADP + H(+)</text>
        <dbReference type="Rhea" id="RHEA:46608"/>
        <dbReference type="Rhea" id="RHEA-COMP:11060"/>
        <dbReference type="Rhea" id="RHEA-COMP:11605"/>
        <dbReference type="ChEBI" id="CHEBI:15378"/>
        <dbReference type="ChEBI" id="CHEBI:30013"/>
        <dbReference type="ChEBI" id="CHEBI:30616"/>
        <dbReference type="ChEBI" id="CHEBI:61977"/>
        <dbReference type="ChEBI" id="CHEBI:456216"/>
        <dbReference type="EC" id="2.7.11.1"/>
    </reaction>
</comment>
<dbReference type="EMBL" id="LODT01000006">
    <property type="protein sequence ID" value="KYR01749.1"/>
    <property type="molecule type" value="Genomic_DNA"/>
</dbReference>
<evidence type="ECO:0000256" key="1">
    <source>
        <dbReference type="ARBA" id="ARBA00001946"/>
    </source>
</evidence>
<keyword evidence="9" id="KW-0460">Magnesium</keyword>
<feature type="compositionally biased region" description="Low complexity" evidence="12">
    <location>
        <begin position="193"/>
        <end position="235"/>
    </location>
</feature>
<keyword evidence="8" id="KW-0067">ATP-binding</keyword>
<feature type="region of interest" description="Disordered" evidence="12">
    <location>
        <begin position="168"/>
        <end position="235"/>
    </location>
</feature>
<reference evidence="14 15" key="1">
    <citation type="submission" date="2015-12" db="EMBL/GenBank/DDBJ databases">
        <title>Dictyostelia acquired genes for synthesis and detection of signals that induce cell-type specialization by lateral gene transfer from prokaryotes.</title>
        <authorList>
            <person name="Gloeckner G."/>
            <person name="Schaap P."/>
        </authorList>
    </citation>
    <scope>NUCLEOTIDE SEQUENCE [LARGE SCALE GENOMIC DNA]</scope>
    <source>
        <strain evidence="14 15">TK</strain>
    </source>
</reference>
<dbReference type="GO" id="GO:0004674">
    <property type="term" value="F:protein serine/threonine kinase activity"/>
    <property type="evidence" value="ECO:0007669"/>
    <property type="project" value="UniProtKB-KW"/>
</dbReference>
<organism evidence="14 15">
    <name type="scientific">Tieghemostelium lacteum</name>
    <name type="common">Slime mold</name>
    <name type="synonym">Dictyostelium lacteum</name>
    <dbReference type="NCBI Taxonomy" id="361077"/>
    <lineage>
        <taxon>Eukaryota</taxon>
        <taxon>Amoebozoa</taxon>
        <taxon>Evosea</taxon>
        <taxon>Eumycetozoa</taxon>
        <taxon>Dictyostelia</taxon>
        <taxon>Dictyosteliales</taxon>
        <taxon>Raperosteliaceae</taxon>
        <taxon>Tieghemostelium</taxon>
    </lineage>
</organism>
<evidence type="ECO:0000256" key="8">
    <source>
        <dbReference type="ARBA" id="ARBA00022840"/>
    </source>
</evidence>
<dbReference type="Proteomes" id="UP000076078">
    <property type="component" value="Unassembled WGS sequence"/>
</dbReference>
<dbReference type="PROSITE" id="PS00108">
    <property type="entry name" value="PROTEIN_KINASE_ST"/>
    <property type="match status" value="1"/>
</dbReference>
<dbReference type="InterPro" id="IPR051931">
    <property type="entry name" value="PAK3-like"/>
</dbReference>
<dbReference type="EC" id="2.7.11.1" evidence="3"/>
<proteinExistence type="inferred from homology"/>
<comment type="caution">
    <text evidence="14">The sequence shown here is derived from an EMBL/GenBank/DDBJ whole genome shotgun (WGS) entry which is preliminary data.</text>
</comment>
<keyword evidence="6" id="KW-0547">Nucleotide-binding</keyword>
<dbReference type="PANTHER" id="PTHR45832">
    <property type="entry name" value="SERINE/THREONINE-PROTEIN KINASE SAMKA-RELATED-RELATED"/>
    <property type="match status" value="1"/>
</dbReference>
<dbReference type="CDD" id="cd05122">
    <property type="entry name" value="PKc_STE"/>
    <property type="match status" value="1"/>
</dbReference>
<dbReference type="Pfam" id="PF00069">
    <property type="entry name" value="Pkinase"/>
    <property type="match status" value="1"/>
</dbReference>
<feature type="region of interest" description="Disordered" evidence="12">
    <location>
        <begin position="33"/>
        <end position="67"/>
    </location>
</feature>
<comment type="cofactor">
    <cofactor evidence="1">
        <name>Mg(2+)</name>
        <dbReference type="ChEBI" id="CHEBI:18420"/>
    </cofactor>
</comment>
<sequence length="581" mass="65611">MNLFSNLFKKKEKKHGLLIDQEEQNGLVDCEKRSVILPPKPQKPPKSPKGGGLLPRRDNALEDPDDDEPIPTIYCVTGFKGLLKEDRKWLEHCKIPDETIVLHFNTILTILNFLRRKDLVYYRFMDQPMDQMVFKDNQIPSVIVSSNQNNSKENSNNSPTLISQQLHNNTSATNSSSSSVDVEEEDDDHHSSSSKPNSNSTTNISSLLTNTDNTSGNSSSNQAQGIITTTTPTTPNTSSISHVIYSVYQAGSSQSGLKKKRIDSNKIFIAPGNYCKFPENLSLAVDKLLNEGNPKEHYKNLDFEAKGGFGSVFAAKNKNIHSNYDKLIVALKKMPHKTLKQKRMNLNEIGFLKYCNHPNIVKFLCSYQKNDELWLIMEFMEGGTLREATSNFVFSEEKIAFVAREILQGIEYLHKNGLCHRDLKSSNIMISTKGEIKIIDFGLAIDFSEEKEDIHMCGSPFWMPPEQIHGKPHSFSVDIWSFGVCIAEMMDKKVPNHKSRLKAMIVIATEGLVFTKEKYPEWSDEALDFLDKCLQVDPTKRSSASDLLLHPFLLKACNISEIKEILPALFMSHTLARQGLF</sequence>
<dbReference type="PANTHER" id="PTHR45832:SF22">
    <property type="entry name" value="SERINE_THREONINE-PROTEIN KINASE SAMKA-RELATED"/>
    <property type="match status" value="1"/>
</dbReference>
<dbReference type="Gene3D" id="3.30.200.20">
    <property type="entry name" value="Phosphorylase Kinase, domain 1"/>
    <property type="match status" value="1"/>
</dbReference>
<comment type="catalytic activity">
    <reaction evidence="11">
        <text>L-seryl-[protein] + ATP = O-phospho-L-seryl-[protein] + ADP + H(+)</text>
        <dbReference type="Rhea" id="RHEA:17989"/>
        <dbReference type="Rhea" id="RHEA-COMP:9863"/>
        <dbReference type="Rhea" id="RHEA-COMP:11604"/>
        <dbReference type="ChEBI" id="CHEBI:15378"/>
        <dbReference type="ChEBI" id="CHEBI:29999"/>
        <dbReference type="ChEBI" id="CHEBI:30616"/>
        <dbReference type="ChEBI" id="CHEBI:83421"/>
        <dbReference type="ChEBI" id="CHEBI:456216"/>
        <dbReference type="EC" id="2.7.11.1"/>
    </reaction>
</comment>
<dbReference type="OrthoDB" id="8693905at2759"/>
<evidence type="ECO:0000256" key="11">
    <source>
        <dbReference type="ARBA" id="ARBA00048679"/>
    </source>
</evidence>
<evidence type="ECO:0000256" key="2">
    <source>
        <dbReference type="ARBA" id="ARBA00008874"/>
    </source>
</evidence>
<dbReference type="InterPro" id="IPR011009">
    <property type="entry name" value="Kinase-like_dom_sf"/>
</dbReference>
<dbReference type="InterPro" id="IPR000719">
    <property type="entry name" value="Prot_kinase_dom"/>
</dbReference>